<sequence length="109" mass="11190">MTASSSAGLRRVTGGAVMGLPFDGARAKSGHAKGPATECDEPFVNSCEGVSPVRLDVVIPVPRGAIVASNCIAAQGFRSIRRVVSRAVAAAGPEGVVETLGRRERSRDS</sequence>
<reference evidence="2" key="1">
    <citation type="journal article" date="2019" name="Int. J. Syst. Evol. Microbiol.">
        <title>The Global Catalogue of Microorganisms (GCM) 10K type strain sequencing project: providing services to taxonomists for standard genome sequencing and annotation.</title>
        <authorList>
            <consortium name="The Broad Institute Genomics Platform"/>
            <consortium name="The Broad Institute Genome Sequencing Center for Infectious Disease"/>
            <person name="Wu L."/>
            <person name="Ma J."/>
        </authorList>
    </citation>
    <scope>NUCLEOTIDE SEQUENCE [LARGE SCALE GENOMIC DNA]</scope>
    <source>
        <strain evidence="2">JCM 17687</strain>
    </source>
</reference>
<accession>A0ABP9JJZ2</accession>
<dbReference type="Proteomes" id="UP001500427">
    <property type="component" value="Unassembled WGS sequence"/>
</dbReference>
<keyword evidence="2" id="KW-1185">Reference proteome</keyword>
<organism evidence="1 2">
    <name type="scientific">Terrabacter aeriphilus</name>
    <dbReference type="NCBI Taxonomy" id="515662"/>
    <lineage>
        <taxon>Bacteria</taxon>
        <taxon>Bacillati</taxon>
        <taxon>Actinomycetota</taxon>
        <taxon>Actinomycetes</taxon>
        <taxon>Micrococcales</taxon>
        <taxon>Intrasporangiaceae</taxon>
        <taxon>Terrabacter</taxon>
    </lineage>
</organism>
<dbReference type="EMBL" id="BAABIW010000018">
    <property type="protein sequence ID" value="GAA5031831.1"/>
    <property type="molecule type" value="Genomic_DNA"/>
</dbReference>
<protein>
    <submittedName>
        <fullName evidence="1">Uncharacterized protein</fullName>
    </submittedName>
</protein>
<comment type="caution">
    <text evidence="1">The sequence shown here is derived from an EMBL/GenBank/DDBJ whole genome shotgun (WGS) entry which is preliminary data.</text>
</comment>
<evidence type="ECO:0000313" key="2">
    <source>
        <dbReference type="Proteomes" id="UP001500427"/>
    </source>
</evidence>
<proteinExistence type="predicted"/>
<evidence type="ECO:0000313" key="1">
    <source>
        <dbReference type="EMBL" id="GAA5031831.1"/>
    </source>
</evidence>
<gene>
    <name evidence="1" type="ORF">GCM10023258_30360</name>
</gene>
<name>A0ABP9JJZ2_9MICO</name>